<evidence type="ECO:0000313" key="9">
    <source>
        <dbReference type="Proteomes" id="UP001073227"/>
    </source>
</evidence>
<feature type="domain" description="Glucose-methanol-choline oxidoreductase N-terminal" evidence="7">
    <location>
        <begin position="254"/>
        <end position="268"/>
    </location>
</feature>
<dbReference type="Gene3D" id="3.30.410.40">
    <property type="match status" value="1"/>
</dbReference>
<dbReference type="EMBL" id="JAOVZR010000001">
    <property type="protein sequence ID" value="MCY0149610.1"/>
    <property type="molecule type" value="Genomic_DNA"/>
</dbReference>
<proteinExistence type="inferred from homology"/>
<feature type="domain" description="Glucose-methanol-choline oxidoreductase N-terminal" evidence="6">
    <location>
        <begin position="82"/>
        <end position="105"/>
    </location>
</feature>
<evidence type="ECO:0000256" key="5">
    <source>
        <dbReference type="RuleBase" id="RU003968"/>
    </source>
</evidence>
<dbReference type="PANTHER" id="PTHR11552:SF147">
    <property type="entry name" value="CHOLINE DEHYDROGENASE, MITOCHONDRIAL"/>
    <property type="match status" value="1"/>
</dbReference>
<dbReference type="Pfam" id="PF05199">
    <property type="entry name" value="GMC_oxred_C"/>
    <property type="match status" value="1"/>
</dbReference>
<dbReference type="PIRSF" id="PIRSF000137">
    <property type="entry name" value="Alcohol_oxidase"/>
    <property type="match status" value="1"/>
</dbReference>
<accession>A0ABT3ZCT2</accession>
<evidence type="ECO:0000259" key="6">
    <source>
        <dbReference type="PROSITE" id="PS00623"/>
    </source>
</evidence>
<dbReference type="PROSITE" id="PS00624">
    <property type="entry name" value="GMC_OXRED_2"/>
    <property type="match status" value="1"/>
</dbReference>
<keyword evidence="3 5" id="KW-0285">Flavoprotein</keyword>
<dbReference type="InterPro" id="IPR000172">
    <property type="entry name" value="GMC_OxRdtase_N"/>
</dbReference>
<dbReference type="InterPro" id="IPR012132">
    <property type="entry name" value="GMC_OxRdtase"/>
</dbReference>
<comment type="similarity">
    <text evidence="2 5">Belongs to the GMC oxidoreductase family.</text>
</comment>
<evidence type="ECO:0000313" key="8">
    <source>
        <dbReference type="EMBL" id="MCY0149610.1"/>
    </source>
</evidence>
<comment type="cofactor">
    <cofactor evidence="1">
        <name>FAD</name>
        <dbReference type="ChEBI" id="CHEBI:57692"/>
    </cofactor>
</comment>
<dbReference type="PANTHER" id="PTHR11552">
    <property type="entry name" value="GLUCOSE-METHANOL-CHOLINE GMC OXIDOREDUCTASE"/>
    <property type="match status" value="1"/>
</dbReference>
<sequence>MNEADYIVIGAGSSGATIAARLSEDGRTRVVLLEAGGSDKSLFIQMPAASYLYAIGNKKYDWCIKGEADPTRHGRRDDMPRGKTLGGSSSINGMLYVRGQPQDFDDWATLGNRNWDFQSVLPFFRKAEDNENGEDEYHGVGGPLKVSNLRTSHRISEAFLEAAVQCGLRRTADINRPPNDGIGFTQATQIRGRRCSSARAYLWPAKSRKNLDVRTHAWVKRVLLDGKKATGVEYEQGGRTCTLRARRGVILSAGALASPQILMLSGVGPAQHLREHGITPLHDLAGVGKNFQDHPGTNHTAYVNRPTYNVQTNLIHKAIFGAQWLFLGRGPGSTPDTHVIGFTRSKPELARCDIQYHFTPVGYDFGEDGPIMFDRPAVTGITNIHRPYSRGEITLRSGDFRDQPCVQSNLFGDERDIDTLVAGAKLMRRIFSTNPLASFVTGEMFPGARVQKDDEWRDHVRRTAIGIYHPAGTCKMGSDAMAVVDDRLAVHGLEGLYVADASIMPIIVSGNLNANCIMIGERLAHFLREGTI</sequence>
<dbReference type="InterPro" id="IPR036188">
    <property type="entry name" value="FAD/NAD-bd_sf"/>
</dbReference>
<reference evidence="8" key="1">
    <citation type="submission" date="2022-10" db="EMBL/GenBank/DDBJ databases">
        <title>Hoeflea sp. G2-23, isolated from marine algae.</title>
        <authorList>
            <person name="Kristyanto S."/>
            <person name="Kim J.M."/>
            <person name="Jeon C.O."/>
        </authorList>
    </citation>
    <scope>NUCLEOTIDE SEQUENCE</scope>
    <source>
        <strain evidence="8">G2-23</strain>
    </source>
</reference>
<name>A0ABT3ZCT2_9HYPH</name>
<organism evidence="8 9">
    <name type="scientific">Hoeflea algicola</name>
    <dbReference type="NCBI Taxonomy" id="2983763"/>
    <lineage>
        <taxon>Bacteria</taxon>
        <taxon>Pseudomonadati</taxon>
        <taxon>Pseudomonadota</taxon>
        <taxon>Alphaproteobacteria</taxon>
        <taxon>Hyphomicrobiales</taxon>
        <taxon>Rhizobiaceae</taxon>
        <taxon>Hoeflea</taxon>
    </lineage>
</organism>
<evidence type="ECO:0000256" key="3">
    <source>
        <dbReference type="ARBA" id="ARBA00022630"/>
    </source>
</evidence>
<evidence type="ECO:0000256" key="2">
    <source>
        <dbReference type="ARBA" id="ARBA00010790"/>
    </source>
</evidence>
<dbReference type="Proteomes" id="UP001073227">
    <property type="component" value="Unassembled WGS sequence"/>
</dbReference>
<dbReference type="Pfam" id="PF00732">
    <property type="entry name" value="GMC_oxred_N"/>
    <property type="match status" value="1"/>
</dbReference>
<evidence type="ECO:0000259" key="7">
    <source>
        <dbReference type="PROSITE" id="PS00624"/>
    </source>
</evidence>
<keyword evidence="9" id="KW-1185">Reference proteome</keyword>
<protein>
    <submittedName>
        <fullName evidence="8">GMC family oxidoreductase N-terminal domain-containing protein</fullName>
    </submittedName>
</protein>
<evidence type="ECO:0000256" key="4">
    <source>
        <dbReference type="ARBA" id="ARBA00022827"/>
    </source>
</evidence>
<dbReference type="SUPFAM" id="SSF54373">
    <property type="entry name" value="FAD-linked reductases, C-terminal domain"/>
    <property type="match status" value="1"/>
</dbReference>
<dbReference type="InterPro" id="IPR007867">
    <property type="entry name" value="GMC_OxRtase_C"/>
</dbReference>
<comment type="caution">
    <text evidence="8">The sequence shown here is derived from an EMBL/GenBank/DDBJ whole genome shotgun (WGS) entry which is preliminary data.</text>
</comment>
<dbReference type="Gene3D" id="3.50.50.60">
    <property type="entry name" value="FAD/NAD(P)-binding domain"/>
    <property type="match status" value="1"/>
</dbReference>
<dbReference type="PROSITE" id="PS00623">
    <property type="entry name" value="GMC_OXRED_1"/>
    <property type="match status" value="1"/>
</dbReference>
<dbReference type="SUPFAM" id="SSF51905">
    <property type="entry name" value="FAD/NAD(P)-binding domain"/>
    <property type="match status" value="1"/>
</dbReference>
<evidence type="ECO:0000256" key="1">
    <source>
        <dbReference type="ARBA" id="ARBA00001974"/>
    </source>
</evidence>
<gene>
    <name evidence="8" type="ORF">OEG84_18330</name>
</gene>
<dbReference type="RefSeq" id="WP_267655063.1">
    <property type="nucleotide sequence ID" value="NZ_JAOVZR010000001.1"/>
</dbReference>
<keyword evidence="4 5" id="KW-0274">FAD</keyword>